<dbReference type="PANTHER" id="PTHR35532">
    <property type="entry name" value="SIMILAR TO POLYHYDROXYALKANOATE DEPOLYMERASE"/>
    <property type="match status" value="1"/>
</dbReference>
<feature type="domain" description="Transglutaminase-like" evidence="1">
    <location>
        <begin position="167"/>
        <end position="224"/>
    </location>
</feature>
<gene>
    <name evidence="2" type="ORF">HaLaN_17888</name>
</gene>
<dbReference type="Pfam" id="PF01841">
    <property type="entry name" value="Transglut_core"/>
    <property type="match status" value="1"/>
</dbReference>
<dbReference type="Gene3D" id="3.10.620.30">
    <property type="match status" value="1"/>
</dbReference>
<dbReference type="PANTHER" id="PTHR35532:SF5">
    <property type="entry name" value="CARBOHYDRATE-BINDING DOMAIN-CONTAINING PROTEIN"/>
    <property type="match status" value="1"/>
</dbReference>
<feature type="non-terminal residue" evidence="2">
    <location>
        <position position="1"/>
    </location>
</feature>
<protein>
    <submittedName>
        <fullName evidence="2">Transglutaminase-like protein</fullName>
    </submittedName>
</protein>
<dbReference type="EMBL" id="BLLF01001686">
    <property type="protein sequence ID" value="GFH20721.1"/>
    <property type="molecule type" value="Genomic_DNA"/>
</dbReference>
<comment type="caution">
    <text evidence="2">The sequence shown here is derived from an EMBL/GenBank/DDBJ whole genome shotgun (WGS) entry which is preliminary data.</text>
</comment>
<organism evidence="2 3">
    <name type="scientific">Haematococcus lacustris</name>
    <name type="common">Green alga</name>
    <name type="synonym">Haematococcus pluvialis</name>
    <dbReference type="NCBI Taxonomy" id="44745"/>
    <lineage>
        <taxon>Eukaryota</taxon>
        <taxon>Viridiplantae</taxon>
        <taxon>Chlorophyta</taxon>
        <taxon>core chlorophytes</taxon>
        <taxon>Chlorophyceae</taxon>
        <taxon>CS clade</taxon>
        <taxon>Chlamydomonadales</taxon>
        <taxon>Haematococcaceae</taxon>
        <taxon>Haematococcus</taxon>
    </lineage>
</organism>
<dbReference type="InterPro" id="IPR038765">
    <property type="entry name" value="Papain-like_cys_pep_sf"/>
</dbReference>
<dbReference type="Proteomes" id="UP000485058">
    <property type="component" value="Unassembled WGS sequence"/>
</dbReference>
<keyword evidence="3" id="KW-1185">Reference proteome</keyword>
<evidence type="ECO:0000313" key="3">
    <source>
        <dbReference type="Proteomes" id="UP000485058"/>
    </source>
</evidence>
<dbReference type="SUPFAM" id="SSF54001">
    <property type="entry name" value="Cysteine proteinases"/>
    <property type="match status" value="1"/>
</dbReference>
<sequence>MLTNAVKPCASSTPTCHRCSAANGGKHGGPASMLGQSSPPQVLPHVLSHALPAAFPAALLPQADKGRVSAEVLTQHTDLALAARHSSPWALSVPWALFLNNVLPYASLDEPRDEWRQLFVDRLAPLGGRVTVWERGAAGAAVGRAGGRVGERGSWCCCREGGGIRFKADQTPDIMSPAQVIAAGYASCTGLSIFLVAACRAVGIPARVAAARLKQPQPGSREQGFNRRAVVGAGLWSHEVMVSVCPGWVVKFTACTLDSPPLLPPHAARPGLHRHP</sequence>
<evidence type="ECO:0000313" key="2">
    <source>
        <dbReference type="EMBL" id="GFH20721.1"/>
    </source>
</evidence>
<dbReference type="AlphaFoldDB" id="A0A699ZEY5"/>
<reference evidence="2 3" key="1">
    <citation type="submission" date="2020-02" db="EMBL/GenBank/DDBJ databases">
        <title>Draft genome sequence of Haematococcus lacustris strain NIES-144.</title>
        <authorList>
            <person name="Morimoto D."/>
            <person name="Nakagawa S."/>
            <person name="Yoshida T."/>
            <person name="Sawayama S."/>
        </authorList>
    </citation>
    <scope>NUCLEOTIDE SEQUENCE [LARGE SCALE GENOMIC DNA]</scope>
    <source>
        <strain evidence="2 3">NIES-144</strain>
    </source>
</reference>
<evidence type="ECO:0000259" key="1">
    <source>
        <dbReference type="Pfam" id="PF01841"/>
    </source>
</evidence>
<dbReference type="InterPro" id="IPR002931">
    <property type="entry name" value="Transglutaminase-like"/>
</dbReference>
<name>A0A699ZEY5_HAELA</name>
<proteinExistence type="predicted"/>
<accession>A0A699ZEY5</accession>